<comment type="similarity">
    <text evidence="2">Belongs to the phycoerythrin family.</text>
</comment>
<dbReference type="GO" id="GO:0015979">
    <property type="term" value="P:photosynthesis"/>
    <property type="evidence" value="ECO:0007669"/>
    <property type="project" value="UniProtKB-KW"/>
</dbReference>
<evidence type="ECO:0000256" key="4">
    <source>
        <dbReference type="ARBA" id="ARBA00022528"/>
    </source>
</evidence>
<dbReference type="EMBL" id="HBFK01017119">
    <property type="protein sequence ID" value="CAD8744061.1"/>
    <property type="molecule type" value="Transcribed_RNA"/>
</dbReference>
<gene>
    <name evidence="15" type="ORF">HAND1043_LOCUS10556</name>
</gene>
<organism evidence="15">
    <name type="scientific">Hemiselmis andersenii</name>
    <name type="common">Cryptophyte alga</name>
    <dbReference type="NCBI Taxonomy" id="464988"/>
    <lineage>
        <taxon>Eukaryota</taxon>
        <taxon>Cryptophyceae</taxon>
        <taxon>Cryptomonadales</taxon>
        <taxon>Hemiselmidaceae</taxon>
        <taxon>Hemiselmis</taxon>
    </lineage>
</organism>
<evidence type="ECO:0000256" key="11">
    <source>
        <dbReference type="ARBA" id="ARBA00023307"/>
    </source>
</evidence>
<evidence type="ECO:0000313" key="15">
    <source>
        <dbReference type="EMBL" id="CAD8744061.1"/>
    </source>
</evidence>
<dbReference type="AlphaFoldDB" id="A0A6T8KJ38"/>
<evidence type="ECO:0000256" key="10">
    <source>
        <dbReference type="ARBA" id="ARBA00023136"/>
    </source>
</evidence>
<evidence type="ECO:0000256" key="5">
    <source>
        <dbReference type="ARBA" id="ARBA00022531"/>
    </source>
</evidence>
<proteinExistence type="inferred from homology"/>
<evidence type="ECO:0000256" key="3">
    <source>
        <dbReference type="ARBA" id="ARBA00022448"/>
    </source>
</evidence>
<dbReference type="Pfam" id="PF02972">
    <property type="entry name" value="Phycoerythr_ab"/>
    <property type="match status" value="1"/>
</dbReference>
<keyword evidence="11" id="KW-0089">Bile pigment</keyword>
<evidence type="ECO:0000256" key="13">
    <source>
        <dbReference type="SAM" id="SignalP"/>
    </source>
</evidence>
<evidence type="ECO:0000256" key="2">
    <source>
        <dbReference type="ARBA" id="ARBA00010039"/>
    </source>
</evidence>
<keyword evidence="13" id="KW-0732">Signal</keyword>
<evidence type="ECO:0000259" key="14">
    <source>
        <dbReference type="Pfam" id="PF02972"/>
    </source>
</evidence>
<keyword evidence="10" id="KW-0472">Membrane</keyword>
<sequence>MRLYLLFSCLVLRSALAFHSTLPYPAPRVVGASVAGPGMLRMELQPKPKERFYLKKVKAPFINLFNNPGCARKNTEYKGPKSGDLDDERLVFVRMETVRYGEKSAIDMVDNCVRLFNSFDSRIQIANRIREMNTEAKAKGLPPSKWPFPPDYIGYEPYLDVVKQVMKEDLPPSLRK</sequence>
<accession>A0A6T8KJ38</accession>
<comment type="function">
    <text evidence="12">Light-harvesting photosynthetic tetrapyrrole chromophore-protein from the phycobiliprotein complex.</text>
</comment>
<dbReference type="GO" id="GO:0030089">
    <property type="term" value="C:phycobilisome"/>
    <property type="evidence" value="ECO:0007669"/>
    <property type="project" value="InterPro"/>
</dbReference>
<dbReference type="GO" id="GO:0009535">
    <property type="term" value="C:chloroplast thylakoid membrane"/>
    <property type="evidence" value="ECO:0007669"/>
    <property type="project" value="UniProtKB-SubCell"/>
</dbReference>
<evidence type="ECO:0000256" key="9">
    <source>
        <dbReference type="ARBA" id="ARBA00023078"/>
    </source>
</evidence>
<keyword evidence="4" id="KW-0150">Chloroplast</keyword>
<keyword evidence="6" id="KW-0934">Plastid</keyword>
<feature type="chain" id="PRO_5030159801" description="Phycoerythrin alpha chain domain-containing protein" evidence="13">
    <location>
        <begin position="18"/>
        <end position="176"/>
    </location>
</feature>
<dbReference type="InterPro" id="IPR004228">
    <property type="entry name" value="Phycoerythr_a"/>
</dbReference>
<feature type="domain" description="Phycoerythrin alpha chain" evidence="14">
    <location>
        <begin position="58"/>
        <end position="112"/>
    </location>
</feature>
<dbReference type="SUPFAM" id="SSF56568">
    <property type="entry name" value="Non-globular alpha+beta subunits of globular proteins"/>
    <property type="match status" value="1"/>
</dbReference>
<keyword evidence="7" id="KW-0249">Electron transport</keyword>
<dbReference type="InterPro" id="IPR011070">
    <property type="entry name" value="Globular_prot_asu/bsu"/>
</dbReference>
<keyword evidence="5" id="KW-0602">Photosynthesis</keyword>
<comment type="subcellular location">
    <subcellularLocation>
        <location evidence="1">Plastid</location>
        <location evidence="1">Chloroplast thylakoid membrane</location>
        <topology evidence="1">Peripheral membrane protein</topology>
        <orientation evidence="1">Lumenal side</orientation>
    </subcellularLocation>
</comment>
<protein>
    <recommendedName>
        <fullName evidence="14">Phycoerythrin alpha chain domain-containing protein</fullName>
    </recommendedName>
</protein>
<dbReference type="InterPro" id="IPR037011">
    <property type="entry name" value="Phycoerythr-like_a_sf"/>
</dbReference>
<keyword evidence="8" id="KW-0157">Chromophore</keyword>
<keyword evidence="9" id="KW-0793">Thylakoid</keyword>
<reference evidence="15" key="1">
    <citation type="submission" date="2021-01" db="EMBL/GenBank/DDBJ databases">
        <authorList>
            <person name="Corre E."/>
            <person name="Pelletier E."/>
            <person name="Niang G."/>
            <person name="Scheremetjew M."/>
            <person name="Finn R."/>
            <person name="Kale V."/>
            <person name="Holt S."/>
            <person name="Cochrane G."/>
            <person name="Meng A."/>
            <person name="Brown T."/>
            <person name="Cohen L."/>
        </authorList>
    </citation>
    <scope>NUCLEOTIDE SEQUENCE</scope>
    <source>
        <strain evidence="15">CCMP441</strain>
    </source>
</reference>
<feature type="signal peptide" evidence="13">
    <location>
        <begin position="1"/>
        <end position="17"/>
    </location>
</feature>
<evidence type="ECO:0000256" key="6">
    <source>
        <dbReference type="ARBA" id="ARBA00022640"/>
    </source>
</evidence>
<evidence type="ECO:0000256" key="1">
    <source>
        <dbReference type="ARBA" id="ARBA00004622"/>
    </source>
</evidence>
<evidence type="ECO:0000256" key="12">
    <source>
        <dbReference type="ARBA" id="ARBA00033724"/>
    </source>
</evidence>
<dbReference type="Gene3D" id="3.90.510.10">
    <property type="entry name" value="Phycoerythrin alpha chain"/>
    <property type="match status" value="1"/>
</dbReference>
<name>A0A6T8KJ38_HEMAN</name>
<evidence type="ECO:0000256" key="8">
    <source>
        <dbReference type="ARBA" id="ARBA00022991"/>
    </source>
</evidence>
<keyword evidence="3" id="KW-0813">Transport</keyword>
<evidence type="ECO:0000256" key="7">
    <source>
        <dbReference type="ARBA" id="ARBA00022982"/>
    </source>
</evidence>